<dbReference type="EMBL" id="WABS01000023">
    <property type="protein sequence ID" value="MBI0555325.1"/>
    <property type="molecule type" value="Genomic_DNA"/>
</dbReference>
<evidence type="ECO:0000313" key="6">
    <source>
        <dbReference type="Proteomes" id="UP000269665"/>
    </source>
</evidence>
<name>A0A0H3I3D7_PECPM</name>
<keyword evidence="1" id="KW-0812">Transmembrane</keyword>
<reference evidence="4 6" key="3">
    <citation type="journal article" date="2018" name="BMC Genomics">
        <title>High genomic variability in the plant pathogenic bacterium Pectobacterium parmentieri deciphered from de novo assembled complete genomes.</title>
        <authorList>
            <person name="Zoledowska S."/>
            <person name="Motyka-Pomagruk A."/>
            <person name="Sledz W."/>
            <person name="Mengoni A."/>
            <person name="Lojkowska E."/>
        </authorList>
    </citation>
    <scope>NUCLEOTIDE SEQUENCE [LARGE SCALE GENOMIC DNA]</scope>
    <source>
        <strain evidence="4 6">IFB5626</strain>
    </source>
</reference>
<keyword evidence="1" id="KW-1133">Transmembrane helix</keyword>
<gene>
    <name evidence="2" type="ordered locus">W5S_2071</name>
    <name evidence="4" type="ORF">C5E00_04415</name>
    <name evidence="3" type="ORF">F6Q06_12610</name>
</gene>
<dbReference type="OrthoDB" id="9907678at2"/>
<evidence type="ECO:0000256" key="1">
    <source>
        <dbReference type="SAM" id="Phobius"/>
    </source>
</evidence>
<dbReference type="AlphaFoldDB" id="A0A0H3I3D7"/>
<evidence type="ECO:0000313" key="5">
    <source>
        <dbReference type="Proteomes" id="UP000008044"/>
    </source>
</evidence>
<dbReference type="Proteomes" id="UP001194579">
    <property type="component" value="Unassembled WGS sequence"/>
</dbReference>
<dbReference type="KEGG" id="ppar:A8F97_08245"/>
<dbReference type="KEGG" id="pec:W5S_2071"/>
<reference evidence="2" key="2">
    <citation type="submission" date="2012-03" db="EMBL/GenBank/DDBJ databases">
        <authorList>
            <person name="Koskinen P."/>
            <person name="Laine P."/>
            <person name="Niemi O."/>
            <person name="Nykyri J."/>
            <person name="Harjunpaa H."/>
            <person name="Auvinen P."/>
            <person name="Paulin L."/>
            <person name="Pirhonen M."/>
            <person name="Palva T."/>
            <person name="Holm L."/>
        </authorList>
    </citation>
    <scope>NUCLEOTIDE SEQUENCE</scope>
    <source>
        <strain evidence="2">SCC3193</strain>
    </source>
</reference>
<organism evidence="2 5">
    <name type="scientific">Pectobacterium parmentieri</name>
    <dbReference type="NCBI Taxonomy" id="1905730"/>
    <lineage>
        <taxon>Bacteria</taxon>
        <taxon>Pseudomonadati</taxon>
        <taxon>Pseudomonadota</taxon>
        <taxon>Gammaproteobacteria</taxon>
        <taxon>Enterobacterales</taxon>
        <taxon>Pectobacteriaceae</taxon>
        <taxon>Pectobacterium</taxon>
    </lineage>
</organism>
<evidence type="ECO:0000313" key="2">
    <source>
        <dbReference type="EMBL" id="AFI90160.1"/>
    </source>
</evidence>
<evidence type="ECO:0000313" key="3">
    <source>
        <dbReference type="EMBL" id="MBI0555325.1"/>
    </source>
</evidence>
<proteinExistence type="predicted"/>
<dbReference type="OMA" id="WYTEIRA"/>
<sequence>MSVWDYCVIAAIFLCGIVMIVESIIYVRRGVYTKTFKGVSRREYIHRNDRPDVYWLHVICHFSAGIAMIYIVFWIFYPFSI</sequence>
<reference evidence="2 5" key="1">
    <citation type="journal article" date="2012" name="J. Bacteriol.">
        <title>Genome sequence of Pectobacterium sp. strain SCC3193.</title>
        <authorList>
            <person name="Koskinen J.P."/>
            <person name="Laine P."/>
            <person name="Niemi O."/>
            <person name="Nykyri J."/>
            <person name="Harjunpaa H."/>
            <person name="Auvinen P."/>
            <person name="Paulin L."/>
            <person name="Pirhonen M."/>
            <person name="Palva T."/>
            <person name="Holm L."/>
        </authorList>
    </citation>
    <scope>NUCLEOTIDE SEQUENCE [LARGE SCALE GENOMIC DNA]</scope>
    <source>
        <strain evidence="2 5">SCC3193</strain>
    </source>
</reference>
<keyword evidence="1" id="KW-0472">Membrane</keyword>
<evidence type="ECO:0000313" key="4">
    <source>
        <dbReference type="EMBL" id="RKO76077.1"/>
    </source>
</evidence>
<feature type="transmembrane region" description="Helical" evidence="1">
    <location>
        <begin position="54"/>
        <end position="77"/>
    </location>
</feature>
<dbReference type="Proteomes" id="UP000008044">
    <property type="component" value="Chromosome"/>
</dbReference>
<keyword evidence="7" id="KW-1185">Reference proteome</keyword>
<protein>
    <submittedName>
        <fullName evidence="2">Membrane protein</fullName>
    </submittedName>
</protein>
<dbReference type="HOGENOM" id="CLU_184341_0_0_6"/>
<accession>A0A0H3I3D7</accession>
<reference evidence="3" key="5">
    <citation type="submission" date="2024-05" db="EMBL/GenBank/DDBJ databases">
        <title>Identification of Pectobacterium versatile causing blackleg of potato from New York State with a whole genome sequencing approach.</title>
        <authorList>
            <person name="Ma X."/>
            <person name="Swingle B."/>
        </authorList>
    </citation>
    <scope>NUCLEOTIDE SEQUENCE</scope>
    <source>
        <strain evidence="3">NY1588A</strain>
    </source>
</reference>
<dbReference type="eggNOG" id="ENOG50319WR">
    <property type="taxonomic scope" value="Bacteria"/>
</dbReference>
<dbReference type="EMBL" id="PSZG01000001">
    <property type="protein sequence ID" value="RKO76077.1"/>
    <property type="molecule type" value="Genomic_DNA"/>
</dbReference>
<dbReference type="EMBL" id="CP003415">
    <property type="protein sequence ID" value="AFI90160.1"/>
    <property type="molecule type" value="Genomic_DNA"/>
</dbReference>
<feature type="transmembrane region" description="Helical" evidence="1">
    <location>
        <begin position="6"/>
        <end position="27"/>
    </location>
</feature>
<dbReference type="Proteomes" id="UP000269665">
    <property type="component" value="Unassembled WGS sequence"/>
</dbReference>
<evidence type="ECO:0000313" key="7">
    <source>
        <dbReference type="Proteomes" id="UP001194579"/>
    </source>
</evidence>
<reference evidence="7" key="4">
    <citation type="submission" date="2023-07" db="EMBL/GenBank/DDBJ databases">
        <title>Identification of Pectobacterium versatile causing blackleg of potato from New York State with a whole genome sequencing approach.</title>
        <authorList>
            <person name="Ma X."/>
            <person name="Swingle B."/>
        </authorList>
    </citation>
    <scope>NUCLEOTIDE SEQUENCE [LARGE SCALE GENOMIC DNA]</scope>
    <source>
        <strain evidence="7">NY1588A</strain>
    </source>
</reference>